<dbReference type="AlphaFoldDB" id="A0A8J6H6N7"/>
<protein>
    <recommendedName>
        <fullName evidence="4">Vicilin-like seed storage protein At2g18540</fullName>
    </recommendedName>
</protein>
<sequence>MMRNLEKYVRKKKLEVIVEKTKMMVFNKRKRKNEESEWKWERIKIQRVSEFRCLGYTFKESATDNAQVREVVRKAIKRKEKDADEKEREREKYYRRKGYISEEVERMRAEGKWMSVELSERDKQERNERIRECRYNRKYERCMTEDVSEYLGRENAKERFRCGNEKRKNRYWTEEEERRCRMCREERETIEYMWSECAEMRERERGKGTG</sequence>
<keyword evidence="3" id="KW-1185">Reference proteome</keyword>
<evidence type="ECO:0000313" key="3">
    <source>
        <dbReference type="Proteomes" id="UP000719412"/>
    </source>
</evidence>
<accession>A0A8J6H6N7</accession>
<name>A0A8J6H6N7_TENMO</name>
<proteinExistence type="predicted"/>
<evidence type="ECO:0000313" key="2">
    <source>
        <dbReference type="EMBL" id="KAH0808857.1"/>
    </source>
</evidence>
<feature type="coiled-coil region" evidence="1">
    <location>
        <begin position="69"/>
        <end position="96"/>
    </location>
</feature>
<gene>
    <name evidence="2" type="ORF">GEV33_013934</name>
</gene>
<dbReference type="EMBL" id="JABDTM020028487">
    <property type="protein sequence ID" value="KAH0808857.1"/>
    <property type="molecule type" value="Genomic_DNA"/>
</dbReference>
<keyword evidence="1" id="KW-0175">Coiled coil</keyword>
<comment type="caution">
    <text evidence="2">The sequence shown here is derived from an EMBL/GenBank/DDBJ whole genome shotgun (WGS) entry which is preliminary data.</text>
</comment>
<dbReference type="Proteomes" id="UP000719412">
    <property type="component" value="Unassembled WGS sequence"/>
</dbReference>
<organism evidence="2 3">
    <name type="scientific">Tenebrio molitor</name>
    <name type="common">Yellow mealworm beetle</name>
    <dbReference type="NCBI Taxonomy" id="7067"/>
    <lineage>
        <taxon>Eukaryota</taxon>
        <taxon>Metazoa</taxon>
        <taxon>Ecdysozoa</taxon>
        <taxon>Arthropoda</taxon>
        <taxon>Hexapoda</taxon>
        <taxon>Insecta</taxon>
        <taxon>Pterygota</taxon>
        <taxon>Neoptera</taxon>
        <taxon>Endopterygota</taxon>
        <taxon>Coleoptera</taxon>
        <taxon>Polyphaga</taxon>
        <taxon>Cucujiformia</taxon>
        <taxon>Tenebrionidae</taxon>
        <taxon>Tenebrio</taxon>
    </lineage>
</organism>
<reference evidence="2" key="2">
    <citation type="submission" date="2021-08" db="EMBL/GenBank/DDBJ databases">
        <authorList>
            <person name="Eriksson T."/>
        </authorList>
    </citation>
    <scope>NUCLEOTIDE SEQUENCE</scope>
    <source>
        <strain evidence="2">Stoneville</strain>
        <tissue evidence="2">Whole head</tissue>
    </source>
</reference>
<evidence type="ECO:0000256" key="1">
    <source>
        <dbReference type="SAM" id="Coils"/>
    </source>
</evidence>
<evidence type="ECO:0008006" key="4">
    <source>
        <dbReference type="Google" id="ProtNLM"/>
    </source>
</evidence>
<reference evidence="2" key="1">
    <citation type="journal article" date="2020" name="J Insects Food Feed">
        <title>The yellow mealworm (Tenebrio molitor) genome: a resource for the emerging insects as food and feed industry.</title>
        <authorList>
            <person name="Eriksson T."/>
            <person name="Andere A."/>
            <person name="Kelstrup H."/>
            <person name="Emery V."/>
            <person name="Picard C."/>
        </authorList>
    </citation>
    <scope>NUCLEOTIDE SEQUENCE</scope>
    <source>
        <strain evidence="2">Stoneville</strain>
        <tissue evidence="2">Whole head</tissue>
    </source>
</reference>